<gene>
    <name evidence="2" type="ORF">IQ249_05480</name>
</gene>
<dbReference type="RefSeq" id="WP_194028440.1">
    <property type="nucleotide sequence ID" value="NZ_JADEWZ010000006.1"/>
</dbReference>
<feature type="region of interest" description="Disordered" evidence="1">
    <location>
        <begin position="56"/>
        <end position="92"/>
    </location>
</feature>
<proteinExistence type="predicted"/>
<keyword evidence="3" id="KW-1185">Reference proteome</keyword>
<sequence>MVNDLIDLQAVEAAPTIQQAYEEQRVELFAAGYWNDVQVELGLKTRMEILAEEAARPDFSHRLRPEQNAKRSAKGGFGTSKTGSKTKKKKKR</sequence>
<evidence type="ECO:0000256" key="1">
    <source>
        <dbReference type="SAM" id="MobiDB-lite"/>
    </source>
</evidence>
<reference evidence="2" key="1">
    <citation type="submission" date="2020-10" db="EMBL/GenBank/DDBJ databases">
        <authorList>
            <person name="Castelo-Branco R."/>
            <person name="Eusebio N."/>
            <person name="Adriana R."/>
            <person name="Vieira A."/>
            <person name="Brugerolle De Fraissinette N."/>
            <person name="Rezende De Castro R."/>
            <person name="Schneider M.P."/>
            <person name="Vasconcelos V."/>
            <person name="Leao P.N."/>
        </authorList>
    </citation>
    <scope>NUCLEOTIDE SEQUENCE</scope>
    <source>
        <strain evidence="2">LEGE 07157</strain>
    </source>
</reference>
<name>A0A8J7AXF0_9CYAN</name>
<accession>A0A8J7AXF0</accession>
<protein>
    <submittedName>
        <fullName evidence="2">Uncharacterized protein</fullName>
    </submittedName>
</protein>
<evidence type="ECO:0000313" key="3">
    <source>
        <dbReference type="Proteomes" id="UP000654482"/>
    </source>
</evidence>
<evidence type="ECO:0000313" key="2">
    <source>
        <dbReference type="EMBL" id="MBE9115347.1"/>
    </source>
</evidence>
<dbReference type="EMBL" id="JADEWZ010000006">
    <property type="protein sequence ID" value="MBE9115347.1"/>
    <property type="molecule type" value="Genomic_DNA"/>
</dbReference>
<dbReference type="Proteomes" id="UP000654482">
    <property type="component" value="Unassembled WGS sequence"/>
</dbReference>
<dbReference type="AlphaFoldDB" id="A0A8J7AXF0"/>
<organism evidence="2 3">
    <name type="scientific">Lusitaniella coriacea LEGE 07157</name>
    <dbReference type="NCBI Taxonomy" id="945747"/>
    <lineage>
        <taxon>Bacteria</taxon>
        <taxon>Bacillati</taxon>
        <taxon>Cyanobacteriota</taxon>
        <taxon>Cyanophyceae</taxon>
        <taxon>Spirulinales</taxon>
        <taxon>Lusitaniellaceae</taxon>
        <taxon>Lusitaniella</taxon>
    </lineage>
</organism>
<feature type="compositionally biased region" description="Basic and acidic residues" evidence="1">
    <location>
        <begin position="56"/>
        <end position="69"/>
    </location>
</feature>
<comment type="caution">
    <text evidence="2">The sequence shown here is derived from an EMBL/GenBank/DDBJ whole genome shotgun (WGS) entry which is preliminary data.</text>
</comment>